<dbReference type="AlphaFoldDB" id="A0A2I2KPB7"/>
<sequence>MGRLTRKLSTLDGEKIRVAIQTAPIPSIVRNARLMYPWLSITHTLMGNMADEPEVQQLSMVWGAALATFLTELELHQLESITQSLHERSQTD</sequence>
<organism evidence="1 2">
    <name type="scientific">Frankia canadensis</name>
    <dbReference type="NCBI Taxonomy" id="1836972"/>
    <lineage>
        <taxon>Bacteria</taxon>
        <taxon>Bacillati</taxon>
        <taxon>Actinomycetota</taxon>
        <taxon>Actinomycetes</taxon>
        <taxon>Frankiales</taxon>
        <taxon>Frankiaceae</taxon>
        <taxon>Frankia</taxon>
    </lineage>
</organism>
<dbReference type="EMBL" id="FZMO01000104">
    <property type="protein sequence ID" value="SNQ47506.1"/>
    <property type="molecule type" value="Genomic_DNA"/>
</dbReference>
<dbReference type="Proteomes" id="UP000234331">
    <property type="component" value="Unassembled WGS sequence"/>
</dbReference>
<keyword evidence="2" id="KW-1185">Reference proteome</keyword>
<evidence type="ECO:0000313" key="1">
    <source>
        <dbReference type="EMBL" id="SNQ47506.1"/>
    </source>
</evidence>
<evidence type="ECO:0000313" key="2">
    <source>
        <dbReference type="Proteomes" id="UP000234331"/>
    </source>
</evidence>
<gene>
    <name evidence="1" type="ORF">FRACA_1920002</name>
</gene>
<proteinExistence type="predicted"/>
<name>A0A2I2KPB7_9ACTN</name>
<accession>A0A2I2KPB7</accession>
<protein>
    <submittedName>
        <fullName evidence="1">Uncharacterized protein</fullName>
    </submittedName>
</protein>
<reference evidence="1 2" key="1">
    <citation type="submission" date="2017-06" db="EMBL/GenBank/DDBJ databases">
        <authorList>
            <person name="Kim H.J."/>
            <person name="Triplett B.A."/>
        </authorList>
    </citation>
    <scope>NUCLEOTIDE SEQUENCE [LARGE SCALE GENOMIC DNA]</scope>
    <source>
        <strain evidence="1">FRACA_ARgP5</strain>
    </source>
</reference>